<reference evidence="1 2" key="1">
    <citation type="journal article" date="2018" name="Front. Microbiol.">
        <title>Hydrolytic Capabilities as a Key to Environmental Success: Chitinolytic and Cellulolytic Acidobacteria From Acidic Sub-arctic Soils and Boreal Peatlands.</title>
        <authorList>
            <person name="Belova S.E."/>
            <person name="Ravin N.V."/>
            <person name="Pankratov T.A."/>
            <person name="Rakitin A.L."/>
            <person name="Ivanova A.A."/>
            <person name="Beletsky A.V."/>
            <person name="Mardanov A.V."/>
            <person name="Sinninghe Damste J.S."/>
            <person name="Dedysh S.N."/>
        </authorList>
    </citation>
    <scope>NUCLEOTIDE SEQUENCE [LARGE SCALE GENOMIC DNA]</scope>
    <source>
        <strain evidence="1 2">SBC82</strain>
    </source>
</reference>
<evidence type="ECO:0000313" key="2">
    <source>
        <dbReference type="Proteomes" id="UP000253606"/>
    </source>
</evidence>
<dbReference type="KEGG" id="abas:ACPOL_5737"/>
<dbReference type="RefSeq" id="WP_114209641.1">
    <property type="nucleotide sequence ID" value="NZ_CP030840.1"/>
</dbReference>
<evidence type="ECO:0000313" key="1">
    <source>
        <dbReference type="EMBL" id="AXC14983.1"/>
    </source>
</evidence>
<accession>A0A2Z5G6T6</accession>
<dbReference type="EMBL" id="CP030840">
    <property type="protein sequence ID" value="AXC14983.1"/>
    <property type="molecule type" value="Genomic_DNA"/>
</dbReference>
<dbReference type="Proteomes" id="UP000253606">
    <property type="component" value="Chromosome"/>
</dbReference>
<evidence type="ECO:0008006" key="3">
    <source>
        <dbReference type="Google" id="ProtNLM"/>
    </source>
</evidence>
<dbReference type="OrthoDB" id="9805817at2"/>
<protein>
    <recommendedName>
        <fullName evidence="3">DUF4254 domain-containing protein</fullName>
    </recommendedName>
</protein>
<name>A0A2Z5G6T6_9BACT</name>
<dbReference type="AlphaFoldDB" id="A0A2Z5G6T6"/>
<keyword evidence="2" id="KW-1185">Reference proteome</keyword>
<dbReference type="Pfam" id="PF14063">
    <property type="entry name" value="DUF4254"/>
    <property type="match status" value="1"/>
</dbReference>
<sequence>MLSATEIAILHDRWTGEWHAELPHTVNESGTDFLQTVFANHLANFNVWHAEDETRLLEASDHQVARAKRIIDFENQRRNDFAELCDTILLDYLERHDLPNRNAELHTETPGLIIDRLSILSLKLFHTAEEVYRVDAPPGHAERNRERHHILTEQCDDLVKGLDRLWQQVLAGDRCFKQYRQLKMYNDPTLNPALYLQHG</sequence>
<organism evidence="1 2">
    <name type="scientific">Acidisarcina polymorpha</name>
    <dbReference type="NCBI Taxonomy" id="2211140"/>
    <lineage>
        <taxon>Bacteria</taxon>
        <taxon>Pseudomonadati</taxon>
        <taxon>Acidobacteriota</taxon>
        <taxon>Terriglobia</taxon>
        <taxon>Terriglobales</taxon>
        <taxon>Acidobacteriaceae</taxon>
        <taxon>Acidisarcina</taxon>
    </lineage>
</organism>
<proteinExistence type="predicted"/>
<gene>
    <name evidence="1" type="ORF">ACPOL_5737</name>
</gene>
<dbReference type="InterPro" id="IPR025350">
    <property type="entry name" value="DUF4254"/>
</dbReference>